<comment type="caution">
    <text evidence="1">The sequence shown here is derived from an EMBL/GenBank/DDBJ whole genome shotgun (WGS) entry which is preliminary data.</text>
</comment>
<dbReference type="Pfam" id="PF10049">
    <property type="entry name" value="DUF2283"/>
    <property type="match status" value="1"/>
</dbReference>
<name>A0A397SQR8_9GLOM</name>
<accession>A0A397SQR8</accession>
<sequence length="339" mass="39690">MDLSTNYQTWTSVLEANFLKFKWTLEAKIHTYDDRTQINPNAVENVLLLYINQDPSTQRCKDEKHPDREIIQQKISDKHLLRVVVNSTTEPWLIVTFIRCSKNRYWNKNVYYVSPKKDSAFITDKLKKLSVNVNSICQDFELINLNIKPKKYVFEIPTSPINVGNLADRFEVLFRYYEDTDNLAIYLIKVTPGVIDYCEDISDDILISYDHNNKIVSIDIDGISKLISCHMFDVQEFIDEKPPLVPKSVYYEDLDILQVYFIDHNYISCTTKFQKTDTEDIEVEVDDMGNIVSILFNNADKKITKPISEDEREYLAKICEEEAKELTKWSNAIVRAYKI</sequence>
<keyword evidence="2" id="KW-1185">Reference proteome</keyword>
<dbReference type="OrthoDB" id="532890at2759"/>
<evidence type="ECO:0000313" key="1">
    <source>
        <dbReference type="EMBL" id="RIA88520.1"/>
    </source>
</evidence>
<dbReference type="InterPro" id="IPR019270">
    <property type="entry name" value="DUF2283"/>
</dbReference>
<dbReference type="AlphaFoldDB" id="A0A397SQR8"/>
<evidence type="ECO:0000313" key="2">
    <source>
        <dbReference type="Proteomes" id="UP000265703"/>
    </source>
</evidence>
<dbReference type="EMBL" id="QKYT01000260">
    <property type="protein sequence ID" value="RIA88520.1"/>
    <property type="molecule type" value="Genomic_DNA"/>
</dbReference>
<organism evidence="1 2">
    <name type="scientific">Glomus cerebriforme</name>
    <dbReference type="NCBI Taxonomy" id="658196"/>
    <lineage>
        <taxon>Eukaryota</taxon>
        <taxon>Fungi</taxon>
        <taxon>Fungi incertae sedis</taxon>
        <taxon>Mucoromycota</taxon>
        <taxon>Glomeromycotina</taxon>
        <taxon>Glomeromycetes</taxon>
        <taxon>Glomerales</taxon>
        <taxon>Glomeraceae</taxon>
        <taxon>Glomus</taxon>
    </lineage>
</organism>
<proteinExistence type="predicted"/>
<dbReference type="Proteomes" id="UP000265703">
    <property type="component" value="Unassembled WGS sequence"/>
</dbReference>
<protein>
    <submittedName>
        <fullName evidence="1">Uncharacterized protein</fullName>
    </submittedName>
</protein>
<gene>
    <name evidence="1" type="ORF">C1645_826256</name>
</gene>
<reference evidence="1 2" key="1">
    <citation type="submission" date="2018-06" db="EMBL/GenBank/DDBJ databases">
        <title>Comparative genomics reveals the genomic features of Rhizophagus irregularis, R. cerebriforme, R. diaphanum and Gigaspora rosea, and their symbiotic lifestyle signature.</title>
        <authorList>
            <person name="Morin E."/>
            <person name="San Clemente H."/>
            <person name="Chen E.C.H."/>
            <person name="De La Providencia I."/>
            <person name="Hainaut M."/>
            <person name="Kuo A."/>
            <person name="Kohler A."/>
            <person name="Murat C."/>
            <person name="Tang N."/>
            <person name="Roy S."/>
            <person name="Loubradou J."/>
            <person name="Henrissat B."/>
            <person name="Grigoriev I.V."/>
            <person name="Corradi N."/>
            <person name="Roux C."/>
            <person name="Martin F.M."/>
        </authorList>
    </citation>
    <scope>NUCLEOTIDE SEQUENCE [LARGE SCALE GENOMIC DNA]</scope>
    <source>
        <strain evidence="1 2">DAOM 227022</strain>
    </source>
</reference>